<evidence type="ECO:0000256" key="4">
    <source>
        <dbReference type="ARBA" id="ARBA00022801"/>
    </source>
</evidence>
<keyword evidence="3" id="KW-0645">Protease</keyword>
<feature type="non-terminal residue" evidence="7">
    <location>
        <position position="1"/>
    </location>
</feature>
<gene>
    <name evidence="7" type="ORF">OFUS_LOCUS25641</name>
</gene>
<dbReference type="InterPro" id="IPR001314">
    <property type="entry name" value="Peptidase_S1A"/>
</dbReference>
<evidence type="ECO:0000256" key="1">
    <source>
        <dbReference type="ARBA" id="ARBA00004613"/>
    </source>
</evidence>
<dbReference type="InterPro" id="IPR018114">
    <property type="entry name" value="TRYPSIN_HIS"/>
</dbReference>
<dbReference type="GO" id="GO:0005615">
    <property type="term" value="C:extracellular space"/>
    <property type="evidence" value="ECO:0007669"/>
    <property type="project" value="TreeGrafter"/>
</dbReference>
<dbReference type="CDD" id="cd00190">
    <property type="entry name" value="Tryp_SPc"/>
    <property type="match status" value="1"/>
</dbReference>
<dbReference type="GO" id="GO:0006508">
    <property type="term" value="P:proteolysis"/>
    <property type="evidence" value="ECO:0007669"/>
    <property type="project" value="UniProtKB-KW"/>
</dbReference>
<dbReference type="PANTHER" id="PTHR24264">
    <property type="entry name" value="TRYPSIN-RELATED"/>
    <property type="match status" value="1"/>
</dbReference>
<evidence type="ECO:0000256" key="6">
    <source>
        <dbReference type="ARBA" id="ARBA00023157"/>
    </source>
</evidence>
<name>A0A8J1XNQ1_OWEFU</name>
<dbReference type="InterPro" id="IPR043504">
    <property type="entry name" value="Peptidase_S1_PA_chymotrypsin"/>
</dbReference>
<evidence type="ECO:0000256" key="3">
    <source>
        <dbReference type="ARBA" id="ARBA00022670"/>
    </source>
</evidence>
<dbReference type="GO" id="GO:0004252">
    <property type="term" value="F:serine-type endopeptidase activity"/>
    <property type="evidence" value="ECO:0007669"/>
    <property type="project" value="InterPro"/>
</dbReference>
<organism evidence="7 8">
    <name type="scientific">Owenia fusiformis</name>
    <name type="common">Polychaete worm</name>
    <dbReference type="NCBI Taxonomy" id="6347"/>
    <lineage>
        <taxon>Eukaryota</taxon>
        <taxon>Metazoa</taxon>
        <taxon>Spiralia</taxon>
        <taxon>Lophotrochozoa</taxon>
        <taxon>Annelida</taxon>
        <taxon>Polychaeta</taxon>
        <taxon>Sedentaria</taxon>
        <taxon>Canalipalpata</taxon>
        <taxon>Sabellida</taxon>
        <taxon>Oweniida</taxon>
        <taxon>Oweniidae</taxon>
        <taxon>Owenia</taxon>
    </lineage>
</organism>
<comment type="caution">
    <text evidence="7">The sequence shown here is derived from an EMBL/GenBank/DDBJ whole genome shotgun (WGS) entry which is preliminary data.</text>
</comment>
<dbReference type="EMBL" id="CAIIXF020000012">
    <property type="protein sequence ID" value="CAH1801908.1"/>
    <property type="molecule type" value="Genomic_DNA"/>
</dbReference>
<keyword evidence="2" id="KW-0964">Secreted</keyword>
<evidence type="ECO:0000256" key="2">
    <source>
        <dbReference type="ARBA" id="ARBA00022525"/>
    </source>
</evidence>
<sequence>MSFKYTVFTLLLVMAIETSIARRPCIEHENQTCSRRNRNCPNTYKCVAQEEKCCQYVLPEHCDTIIQQETNAPWKCRGGGSIRCPYGYICITDPANRWNMCCNNTICHDDMGNQRRQYDGEWTQSDECTKCICLSTGETECDSSACTGSRCQRYGDYSPFSPCNNTRCDKQVKIRRCNSELRRRTSYDQPSLNDVELEMNTCYPQPSNQVKCPETGVALTESVPIVIGGQEVNPEHNYRWMVHLDLPGDCRCGGSILSPRHILTAAHCFDWVDGRNITIKTGKHKISDLGEPLEQTRKYQNFKIHKDYRFGSYDNDIAIINIHPPLEFNDHTQPINLPTKKFNDKTIKKLRKGLCQVIGWGDTAGKGGSCNEFKYSDVLMRVKVNLEENCNLPSLLKAIVTRNMFC</sequence>
<comment type="subcellular location">
    <subcellularLocation>
        <location evidence="1">Secreted</location>
    </subcellularLocation>
</comment>
<dbReference type="InterPro" id="IPR009003">
    <property type="entry name" value="Peptidase_S1_PA"/>
</dbReference>
<keyword evidence="8" id="KW-1185">Reference proteome</keyword>
<protein>
    <submittedName>
        <fullName evidence="7">Uncharacterized protein</fullName>
    </submittedName>
</protein>
<proteinExistence type="predicted"/>
<dbReference type="FunFam" id="2.40.10.10:FF:000068">
    <property type="entry name" value="transmembrane protease serine 2"/>
    <property type="match status" value="1"/>
</dbReference>
<dbReference type="PANTHER" id="PTHR24264:SF65">
    <property type="entry name" value="SRCR DOMAIN-CONTAINING PROTEIN"/>
    <property type="match status" value="1"/>
</dbReference>
<dbReference type="PRINTS" id="PR00722">
    <property type="entry name" value="CHYMOTRYPSIN"/>
</dbReference>
<dbReference type="SUPFAM" id="SSF50494">
    <property type="entry name" value="Trypsin-like serine proteases"/>
    <property type="match status" value="1"/>
</dbReference>
<accession>A0A8J1XNQ1</accession>
<keyword evidence="6" id="KW-1015">Disulfide bond</keyword>
<dbReference type="OrthoDB" id="6380398at2759"/>
<dbReference type="SMART" id="SM00020">
    <property type="entry name" value="Tryp_SPc"/>
    <property type="match status" value="1"/>
</dbReference>
<keyword evidence="5" id="KW-0720">Serine protease</keyword>
<dbReference type="InterPro" id="IPR050127">
    <property type="entry name" value="Serine_Proteases_S1"/>
</dbReference>
<evidence type="ECO:0000313" key="7">
    <source>
        <dbReference type="EMBL" id="CAH1801908.1"/>
    </source>
</evidence>
<keyword evidence="4" id="KW-0378">Hydrolase</keyword>
<dbReference type="PROSITE" id="PS50240">
    <property type="entry name" value="TRYPSIN_DOM"/>
    <property type="match status" value="1"/>
</dbReference>
<evidence type="ECO:0000313" key="8">
    <source>
        <dbReference type="Proteomes" id="UP000749559"/>
    </source>
</evidence>
<evidence type="ECO:0000256" key="5">
    <source>
        <dbReference type="ARBA" id="ARBA00022825"/>
    </source>
</evidence>
<dbReference type="AlphaFoldDB" id="A0A8J1XNQ1"/>
<dbReference type="Pfam" id="PF00089">
    <property type="entry name" value="Trypsin"/>
    <property type="match status" value="1"/>
</dbReference>
<dbReference type="PROSITE" id="PS00134">
    <property type="entry name" value="TRYPSIN_HIS"/>
    <property type="match status" value="1"/>
</dbReference>
<reference evidence="7" key="1">
    <citation type="submission" date="2022-03" db="EMBL/GenBank/DDBJ databases">
        <authorList>
            <person name="Martin C."/>
        </authorList>
    </citation>
    <scope>NUCLEOTIDE SEQUENCE</scope>
</reference>
<dbReference type="InterPro" id="IPR001254">
    <property type="entry name" value="Trypsin_dom"/>
</dbReference>
<dbReference type="Proteomes" id="UP000749559">
    <property type="component" value="Unassembled WGS sequence"/>
</dbReference>
<dbReference type="Gene3D" id="2.40.10.10">
    <property type="entry name" value="Trypsin-like serine proteases"/>
    <property type="match status" value="1"/>
</dbReference>